<feature type="transmembrane region" description="Helical" evidence="1">
    <location>
        <begin position="35"/>
        <end position="57"/>
    </location>
</feature>
<keyword evidence="1" id="KW-1133">Transmembrane helix</keyword>
<dbReference type="AlphaFoldDB" id="A0A2C9U6K0"/>
<keyword evidence="1" id="KW-0812">Transmembrane</keyword>
<name>A0A2C9U6K0_MANES</name>
<gene>
    <name evidence="2" type="ORF">MANES_17G071000</name>
</gene>
<organism evidence="2">
    <name type="scientific">Manihot esculenta</name>
    <name type="common">Cassava</name>
    <name type="synonym">Jatropha manihot</name>
    <dbReference type="NCBI Taxonomy" id="3983"/>
    <lineage>
        <taxon>Eukaryota</taxon>
        <taxon>Viridiplantae</taxon>
        <taxon>Streptophyta</taxon>
        <taxon>Embryophyta</taxon>
        <taxon>Tracheophyta</taxon>
        <taxon>Spermatophyta</taxon>
        <taxon>Magnoliopsida</taxon>
        <taxon>eudicotyledons</taxon>
        <taxon>Gunneridae</taxon>
        <taxon>Pentapetalae</taxon>
        <taxon>rosids</taxon>
        <taxon>fabids</taxon>
        <taxon>Malpighiales</taxon>
        <taxon>Euphorbiaceae</taxon>
        <taxon>Crotonoideae</taxon>
        <taxon>Manihoteae</taxon>
        <taxon>Manihot</taxon>
    </lineage>
</organism>
<keyword evidence="1" id="KW-0472">Membrane</keyword>
<evidence type="ECO:0000313" key="2">
    <source>
        <dbReference type="EMBL" id="OAY25152.1"/>
    </source>
</evidence>
<sequence>MICIMSLYRISTCVSILIKCGILQRCQERVHIPCIVFVVFFFFFFFFFVSLSINFIYELEIIGLSHGNSMSVKQR</sequence>
<protein>
    <submittedName>
        <fullName evidence="2">Uncharacterized protein</fullName>
    </submittedName>
</protein>
<evidence type="ECO:0000256" key="1">
    <source>
        <dbReference type="SAM" id="Phobius"/>
    </source>
</evidence>
<proteinExistence type="predicted"/>
<accession>A0A2C9U6K0</accession>
<reference evidence="2" key="1">
    <citation type="submission" date="2016-02" db="EMBL/GenBank/DDBJ databases">
        <title>WGS assembly of Manihot esculenta.</title>
        <authorList>
            <person name="Bredeson J.V."/>
            <person name="Prochnik S.E."/>
            <person name="Lyons J.B."/>
            <person name="Schmutz J."/>
            <person name="Grimwood J."/>
            <person name="Vrebalov J."/>
            <person name="Bart R.S."/>
            <person name="Amuge T."/>
            <person name="Ferguson M.E."/>
            <person name="Green R."/>
            <person name="Putnam N."/>
            <person name="Stites J."/>
            <person name="Rounsley S."/>
            <person name="Rokhsar D.S."/>
        </authorList>
    </citation>
    <scope>NUCLEOTIDE SEQUENCE [LARGE SCALE GENOMIC DNA]</scope>
    <source>
        <tissue evidence="2">Leaf</tissue>
    </source>
</reference>
<dbReference type="EMBL" id="CM004403">
    <property type="protein sequence ID" value="OAY25152.1"/>
    <property type="molecule type" value="Genomic_DNA"/>
</dbReference>